<evidence type="ECO:0000313" key="6">
    <source>
        <dbReference type="Proteomes" id="UP000568109"/>
    </source>
</evidence>
<evidence type="ECO:0000256" key="2">
    <source>
        <dbReference type="PIRSR" id="PIRSR640198-2"/>
    </source>
</evidence>
<evidence type="ECO:0000256" key="3">
    <source>
        <dbReference type="PIRSR" id="PIRSR640198-3"/>
    </source>
</evidence>
<organism evidence="5 6">
    <name type="scientific">Candidatus Phytoplasma pruni</name>
    <dbReference type="NCBI Taxonomy" id="479893"/>
    <lineage>
        <taxon>Bacteria</taxon>
        <taxon>Bacillati</taxon>
        <taxon>Mycoplasmatota</taxon>
        <taxon>Mollicutes</taxon>
        <taxon>Acholeplasmatales</taxon>
        <taxon>Acholeplasmataceae</taxon>
        <taxon>Candidatus Phytoplasma</taxon>
        <taxon>16SrIII (X-disease group)</taxon>
    </lineage>
</organism>
<sequence length="353" mass="41433">MKKFNYENLEKLTLNQEIVNILLEINKFQSKNDLLSNAKNPVLKKYLKSAKFNSITTSNQIEGIKTSNYRMEKIISSPDVKPKNHPESEIIGYKKVLEMINDNYENIATIPHHILQLHKILFSFSFQKQFGYKKIDNFIKITFPDKTEKTRFIPSDAYSTPQHMEELCQTFNLHFHNPKINPLIASLNFILDFLCIHPFTDGNGRISRLLTTLLLYKNDHIIQKFISFEQIIEETKESYYDVLFESSQNWHENQNDPLPFIQYMLNVILQTYQKMDFNQIQQSSQTALQQITNYFNNSIIQTNKATLIKKFPHISPTTIKLYLHKLVKVKYILKVGNGKATTYIKNPQRNAIK</sequence>
<feature type="binding site" evidence="2">
    <location>
        <begin position="201"/>
        <end position="208"/>
    </location>
    <ligand>
        <name>ATP</name>
        <dbReference type="ChEBI" id="CHEBI:30616"/>
    </ligand>
</feature>
<comment type="caution">
    <text evidence="5">The sequence shown here is derived from an EMBL/GenBank/DDBJ whole genome shotgun (WGS) entry which is preliminary data.</text>
</comment>
<dbReference type="InterPro" id="IPR040198">
    <property type="entry name" value="Fido_containing"/>
</dbReference>
<feature type="domain" description="Fido" evidence="4">
    <location>
        <begin position="109"/>
        <end position="266"/>
    </location>
</feature>
<reference evidence="5 6" key="1">
    <citation type="submission" date="2020-06" db="EMBL/GenBank/DDBJ databases">
        <title>Draft genome sequence of Candidatus Phytoplasma pruni (X-disease group, subgroup 16SrIII-B) strain ChTDIII from Argentina.</title>
        <authorList>
            <person name="Fernandez F.D."/>
            <person name="Zuebert C."/>
            <person name="Huettel B."/>
            <person name="Kube M."/>
            <person name="Conci L.R."/>
        </authorList>
    </citation>
    <scope>NUCLEOTIDE SEQUENCE [LARGE SCALE GENOMIC DNA]</scope>
    <source>
        <strain evidence="5 6">ChTDIII</strain>
    </source>
</reference>
<protein>
    <submittedName>
        <fullName evidence="5">Fic family protein</fullName>
    </submittedName>
</protein>
<dbReference type="Pfam" id="PF02661">
    <property type="entry name" value="Fic"/>
    <property type="match status" value="1"/>
</dbReference>
<dbReference type="PANTHER" id="PTHR13504">
    <property type="entry name" value="FIDO DOMAIN-CONTAINING PROTEIN DDB_G0283145"/>
    <property type="match status" value="1"/>
</dbReference>
<dbReference type="PROSITE" id="PS51459">
    <property type="entry name" value="FIDO"/>
    <property type="match status" value="1"/>
</dbReference>
<dbReference type="InterPro" id="IPR036597">
    <property type="entry name" value="Fido-like_dom_sf"/>
</dbReference>
<dbReference type="AlphaFoldDB" id="A0A851HHH1"/>
<keyword evidence="6" id="KW-1185">Reference proteome</keyword>
<name>A0A851HHH1_9MOLU</name>
<dbReference type="SUPFAM" id="SSF140931">
    <property type="entry name" value="Fic-like"/>
    <property type="match status" value="1"/>
</dbReference>
<accession>A0A851HHH1</accession>
<dbReference type="InterPro" id="IPR003812">
    <property type="entry name" value="Fido"/>
</dbReference>
<dbReference type="RefSeq" id="WP_178734133.1">
    <property type="nucleotide sequence ID" value="NZ_JABUOH010000039.1"/>
</dbReference>
<evidence type="ECO:0000259" key="4">
    <source>
        <dbReference type="PROSITE" id="PS51459"/>
    </source>
</evidence>
<evidence type="ECO:0000256" key="1">
    <source>
        <dbReference type="PIRSR" id="PIRSR640198-1"/>
    </source>
</evidence>
<feature type="active site" evidence="1">
    <location>
        <position position="197"/>
    </location>
</feature>
<feature type="site" description="Important for autoinhibition of adenylyltransferase activity" evidence="3">
    <location>
        <position position="62"/>
    </location>
</feature>
<dbReference type="Proteomes" id="UP000568109">
    <property type="component" value="Unassembled WGS sequence"/>
</dbReference>
<proteinExistence type="predicted"/>
<keyword evidence="2" id="KW-0067">ATP-binding</keyword>
<feature type="binding site" evidence="2">
    <location>
        <position position="253"/>
    </location>
    <ligand>
        <name>ATP</name>
        <dbReference type="ChEBI" id="CHEBI:30616"/>
    </ligand>
</feature>
<feature type="binding site" evidence="2">
    <location>
        <begin position="239"/>
        <end position="240"/>
    </location>
    <ligand>
        <name>ATP</name>
        <dbReference type="ChEBI" id="CHEBI:30616"/>
    </ligand>
</feature>
<gene>
    <name evidence="5" type="ORF">HR065_01375</name>
</gene>
<dbReference type="PANTHER" id="PTHR13504:SF38">
    <property type="entry name" value="FIDO DOMAIN-CONTAINING PROTEIN"/>
    <property type="match status" value="1"/>
</dbReference>
<evidence type="ECO:0000313" key="5">
    <source>
        <dbReference type="EMBL" id="NWN45734.1"/>
    </source>
</evidence>
<keyword evidence="2" id="KW-0547">Nucleotide-binding</keyword>
<dbReference type="EMBL" id="JABUOH010000039">
    <property type="protein sequence ID" value="NWN45734.1"/>
    <property type="molecule type" value="Genomic_DNA"/>
</dbReference>
<dbReference type="Gene3D" id="1.10.3290.10">
    <property type="entry name" value="Fido-like domain"/>
    <property type="match status" value="1"/>
</dbReference>
<dbReference type="GO" id="GO:0005524">
    <property type="term" value="F:ATP binding"/>
    <property type="evidence" value="ECO:0007669"/>
    <property type="project" value="UniProtKB-KW"/>
</dbReference>